<accession>A0AA97CUX6</accession>
<feature type="region of interest" description="Disordered" evidence="1">
    <location>
        <begin position="238"/>
        <end position="262"/>
    </location>
</feature>
<name>A0AA97CUX6_9ACTN</name>
<keyword evidence="2" id="KW-1133">Transmembrane helix</keyword>
<sequence length="369" mass="38663">MNGRVSSESGVTRTVVLGTLGGDPEGLATAIGGDADADPVGCRAVVVLDLSCEPGAEERELLTALAAGGTSAALVATRVERYPDWPGLAERARDILDPDRRLAMFAVSVETGGGLDDLRQWCSTATAGSSVPTRQPTEVVALTPAESRRAPQRTPSRADRLTGVRAGVSTARADVVTATREAFQGLAVTAERACGSLRLRDVDAYTRWLSTTVATVDAVAQSLLTDRLDRLRAVAALGTDETAGQQQPPTSGAVPPPPERRPSAEDTVVLLFGVTAGFGVGRMLVTPMVQWAGLGWAGAVLTALTGLAVAAWIVGVRRTASTRAALRRWTADTVSLSRTAAEHRLAARLSAVEVGLGRQTWNRMPARRV</sequence>
<organism evidence="3">
    <name type="scientific">Gordonia sp. MP11Mi</name>
    <dbReference type="NCBI Taxonomy" id="3022769"/>
    <lineage>
        <taxon>Bacteria</taxon>
        <taxon>Bacillati</taxon>
        <taxon>Actinomycetota</taxon>
        <taxon>Actinomycetes</taxon>
        <taxon>Mycobacteriales</taxon>
        <taxon>Gordoniaceae</taxon>
        <taxon>Gordonia</taxon>
    </lineage>
</organism>
<proteinExistence type="predicted"/>
<evidence type="ECO:0000313" key="3">
    <source>
        <dbReference type="EMBL" id="WOC12482.1"/>
    </source>
</evidence>
<keyword evidence="2" id="KW-0812">Transmembrane</keyword>
<feature type="transmembrane region" description="Helical" evidence="2">
    <location>
        <begin position="291"/>
        <end position="314"/>
    </location>
</feature>
<keyword evidence="2" id="KW-0472">Membrane</keyword>
<gene>
    <name evidence="3" type="ORF">MP11Mi_15700</name>
</gene>
<protein>
    <submittedName>
        <fullName evidence="3">Uncharacterized protein</fullName>
    </submittedName>
</protein>
<dbReference type="EMBL" id="CP128986">
    <property type="protein sequence ID" value="WOC12482.1"/>
    <property type="molecule type" value="Genomic_DNA"/>
</dbReference>
<feature type="transmembrane region" description="Helical" evidence="2">
    <location>
        <begin position="268"/>
        <end position="285"/>
    </location>
</feature>
<reference evidence="3" key="1">
    <citation type="submission" date="2023-06" db="EMBL/GenBank/DDBJ databases">
        <title>Gordonia sp. nov. and Pseudochrobactrum sp. nov., two species isolated from the burying beetle Nicrophorus vespilloides.</title>
        <authorList>
            <person name="Poehlein A."/>
            <person name="Guzman J."/>
            <person name="Daniel R."/>
            <person name="Vilcinskas A."/>
        </authorList>
    </citation>
    <scope>NUCLEOTIDE SEQUENCE</scope>
    <source>
        <strain evidence="3">MP11Mi</strain>
    </source>
</reference>
<evidence type="ECO:0000256" key="1">
    <source>
        <dbReference type="SAM" id="MobiDB-lite"/>
    </source>
</evidence>
<dbReference type="AlphaFoldDB" id="A0AA97CUX6"/>
<evidence type="ECO:0000256" key="2">
    <source>
        <dbReference type="SAM" id="Phobius"/>
    </source>
</evidence>